<name>A0A382PTJ3_9ZZZZ</name>
<reference evidence="1" key="1">
    <citation type="submission" date="2018-05" db="EMBL/GenBank/DDBJ databases">
        <authorList>
            <person name="Lanie J.A."/>
            <person name="Ng W.-L."/>
            <person name="Kazmierczak K.M."/>
            <person name="Andrzejewski T.M."/>
            <person name="Davidsen T.M."/>
            <person name="Wayne K.J."/>
            <person name="Tettelin H."/>
            <person name="Glass J.I."/>
            <person name="Rusch D."/>
            <person name="Podicherti R."/>
            <person name="Tsui H.-C.T."/>
            <person name="Winkler M.E."/>
        </authorList>
    </citation>
    <scope>NUCLEOTIDE SEQUENCE</scope>
</reference>
<dbReference type="AlphaFoldDB" id="A0A382PTJ3"/>
<organism evidence="1">
    <name type="scientific">marine metagenome</name>
    <dbReference type="NCBI Taxonomy" id="408172"/>
    <lineage>
        <taxon>unclassified sequences</taxon>
        <taxon>metagenomes</taxon>
        <taxon>ecological metagenomes</taxon>
    </lineage>
</organism>
<dbReference type="EMBL" id="UINC01109613">
    <property type="protein sequence ID" value="SVC76546.1"/>
    <property type="molecule type" value="Genomic_DNA"/>
</dbReference>
<protein>
    <submittedName>
        <fullName evidence="1">Uncharacterized protein</fullName>
    </submittedName>
</protein>
<evidence type="ECO:0000313" key="1">
    <source>
        <dbReference type="EMBL" id="SVC76546.1"/>
    </source>
</evidence>
<gene>
    <name evidence="1" type="ORF">METZ01_LOCUS329400</name>
</gene>
<sequence length="39" mass="4442">MLAGLKDIGKSKPFKEIISPFHRALVINLMLWRAADCEE</sequence>
<proteinExistence type="predicted"/>
<accession>A0A382PTJ3</accession>